<dbReference type="EMBL" id="MDLC01000047">
    <property type="protein sequence ID" value="ODS22900.1"/>
    <property type="molecule type" value="Genomic_DNA"/>
</dbReference>
<evidence type="ECO:0000313" key="2">
    <source>
        <dbReference type="Proteomes" id="UP000242502"/>
    </source>
</evidence>
<comment type="caution">
    <text evidence="1">The sequence shown here is derived from an EMBL/GenBank/DDBJ whole genome shotgun (WGS) entry which is preliminary data.</text>
</comment>
<gene>
    <name evidence="1" type="ORF">AB835_11655</name>
</gene>
<evidence type="ECO:0000313" key="1">
    <source>
        <dbReference type="EMBL" id="ODS22900.1"/>
    </source>
</evidence>
<sequence>MATTNTESMAMPEYFPQDNSSYPAQVRKLTVNDDVNDVNANDAAQALAKRTDFLKALVETLQGDTYTKAEVDQLVNNLIDDAPDALNTLNELAAALNDNDSEIAALLAAIDQRLTQVQADALYLPKTYQPFLGNLFHIQYVEPNGVNGTSVGTGTANIYQLKLNNVVSNTIAGASLDASYNFTLPAGTYHFYGRFIASHSNVFRAYLDNNTDGGNLLYGTNENGTDSGTGDTAQTTSVIDDEFTITGTKSLRVLMYVSNVTNLFGFSSSSEPANSPAIYHYVKIRRIGD</sequence>
<dbReference type="STRING" id="62101.AB835_11655"/>
<name>A0A1D2QMV1_9GAMM</name>
<organism evidence="1 2">
    <name type="scientific">Candidatus Endobugula sertula</name>
    <name type="common">Bugula neritina bacterial symbiont</name>
    <dbReference type="NCBI Taxonomy" id="62101"/>
    <lineage>
        <taxon>Bacteria</taxon>
        <taxon>Pseudomonadati</taxon>
        <taxon>Pseudomonadota</taxon>
        <taxon>Gammaproteobacteria</taxon>
        <taxon>Cellvibrionales</taxon>
        <taxon>Cellvibrionaceae</taxon>
        <taxon>Candidatus Endobugula</taxon>
    </lineage>
</organism>
<proteinExistence type="predicted"/>
<dbReference type="Proteomes" id="UP000242502">
    <property type="component" value="Unassembled WGS sequence"/>
</dbReference>
<dbReference type="AlphaFoldDB" id="A0A1D2QMV1"/>
<reference evidence="1 2" key="1">
    <citation type="journal article" date="2016" name="Appl. Environ. Microbiol.">
        <title>Lack of Overt Genome Reduction in the Bryostatin-Producing Bryozoan Symbiont "Candidatus Endobugula sertula".</title>
        <authorList>
            <person name="Miller I.J."/>
            <person name="Vanee N."/>
            <person name="Fong S.S."/>
            <person name="Lim-Fong G.E."/>
            <person name="Kwan J.C."/>
        </authorList>
    </citation>
    <scope>NUCLEOTIDE SEQUENCE [LARGE SCALE GENOMIC DNA]</scope>
    <source>
        <strain evidence="1">AB1-4</strain>
    </source>
</reference>
<accession>A0A1D2QMV1</accession>
<protein>
    <submittedName>
        <fullName evidence="1">Uncharacterized protein</fullName>
    </submittedName>
</protein>